<dbReference type="PROSITE" id="PS00028">
    <property type="entry name" value="ZINC_FINGER_C2H2_1"/>
    <property type="match status" value="2"/>
</dbReference>
<gene>
    <name evidence="3" type="ORF">BaRGS_00010973</name>
</gene>
<evidence type="ECO:0000313" key="4">
    <source>
        <dbReference type="Proteomes" id="UP001519460"/>
    </source>
</evidence>
<organism evidence="3 4">
    <name type="scientific">Batillaria attramentaria</name>
    <dbReference type="NCBI Taxonomy" id="370345"/>
    <lineage>
        <taxon>Eukaryota</taxon>
        <taxon>Metazoa</taxon>
        <taxon>Spiralia</taxon>
        <taxon>Lophotrochozoa</taxon>
        <taxon>Mollusca</taxon>
        <taxon>Gastropoda</taxon>
        <taxon>Caenogastropoda</taxon>
        <taxon>Sorbeoconcha</taxon>
        <taxon>Cerithioidea</taxon>
        <taxon>Batillariidae</taxon>
        <taxon>Batillaria</taxon>
    </lineage>
</organism>
<name>A0ABD0LEF0_9CAEN</name>
<reference evidence="3 4" key="1">
    <citation type="journal article" date="2023" name="Sci. Data">
        <title>Genome assembly of the Korean intertidal mud-creeper Batillaria attramentaria.</title>
        <authorList>
            <person name="Patra A.K."/>
            <person name="Ho P.T."/>
            <person name="Jun S."/>
            <person name="Lee S.J."/>
            <person name="Kim Y."/>
            <person name="Won Y.J."/>
        </authorList>
    </citation>
    <scope>NUCLEOTIDE SEQUENCE [LARGE SCALE GENOMIC DNA]</scope>
    <source>
        <strain evidence="3">Wonlab-2016</strain>
    </source>
</reference>
<evidence type="ECO:0000313" key="3">
    <source>
        <dbReference type="EMBL" id="KAK7497839.1"/>
    </source>
</evidence>
<feature type="region of interest" description="Disordered" evidence="1">
    <location>
        <begin position="145"/>
        <end position="270"/>
    </location>
</feature>
<dbReference type="SMART" id="SM00355">
    <property type="entry name" value="ZnF_C2H2"/>
    <property type="match status" value="2"/>
</dbReference>
<feature type="domain" description="C2H2-type" evidence="2">
    <location>
        <begin position="290"/>
        <end position="312"/>
    </location>
</feature>
<proteinExistence type="predicted"/>
<keyword evidence="4" id="KW-1185">Reference proteome</keyword>
<protein>
    <recommendedName>
        <fullName evidence="2">C2H2-type domain-containing protein</fullName>
    </recommendedName>
</protein>
<accession>A0ABD0LEF0</accession>
<sequence>MSLCRQVSRSLLDPMDDGPTMVPHLENGDGPRTPLLPEHMMLDSESPFSSHAHRHHHPAPVFHHASQLPPFSSIVPFRTPPFPGPLNIFTSQALSLSQPGDFITSAPLFQPGPALALPAPLKVVEMPSSPGPGDANVVSTTSQLKKYGSDPHVSTAVSTPDGLPEVTAAQGEGEIMDTLPSSQPPSSESSDAGSQSPEEGGDMNGDDFSLPKRSIERQNLNTRMMGSGSSSRKQRHPMRRYSSAGSEHEAPQSTSSVASSSLSSTTRDTREMEDQGLVAYLLNKGRVYKCEHCRIIFDDCTLYLLHNGFHSHDAQPFRCGICRATCNDRIDFNCHLTSHIK</sequence>
<evidence type="ECO:0000259" key="2">
    <source>
        <dbReference type="PROSITE" id="PS00028"/>
    </source>
</evidence>
<comment type="caution">
    <text evidence="3">The sequence shown here is derived from an EMBL/GenBank/DDBJ whole genome shotgun (WGS) entry which is preliminary data.</text>
</comment>
<dbReference type="InterPro" id="IPR013087">
    <property type="entry name" value="Znf_C2H2_type"/>
</dbReference>
<dbReference type="EMBL" id="JACVVK020000055">
    <property type="protein sequence ID" value="KAK7497839.1"/>
    <property type="molecule type" value="Genomic_DNA"/>
</dbReference>
<dbReference type="AlphaFoldDB" id="A0ABD0LEF0"/>
<feature type="domain" description="C2H2-type" evidence="2">
    <location>
        <begin position="319"/>
        <end position="339"/>
    </location>
</feature>
<evidence type="ECO:0000256" key="1">
    <source>
        <dbReference type="SAM" id="MobiDB-lite"/>
    </source>
</evidence>
<feature type="compositionally biased region" description="Low complexity" evidence="1">
    <location>
        <begin position="180"/>
        <end position="198"/>
    </location>
</feature>
<feature type="compositionally biased region" description="Polar residues" evidence="1">
    <location>
        <begin position="217"/>
        <end position="231"/>
    </location>
</feature>
<dbReference type="Proteomes" id="UP001519460">
    <property type="component" value="Unassembled WGS sequence"/>
</dbReference>
<feature type="region of interest" description="Disordered" evidence="1">
    <location>
        <begin position="1"/>
        <end position="35"/>
    </location>
</feature>
<feature type="compositionally biased region" description="Low complexity" evidence="1">
    <location>
        <begin position="253"/>
        <end position="266"/>
    </location>
</feature>